<feature type="domain" description="DUF659" evidence="1">
    <location>
        <begin position="230"/>
        <end position="381"/>
    </location>
</feature>
<accession>A0A1Q3CHV9</accession>
<dbReference type="SUPFAM" id="SSF53098">
    <property type="entry name" value="Ribonuclease H-like"/>
    <property type="match status" value="1"/>
</dbReference>
<dbReference type="InterPro" id="IPR012337">
    <property type="entry name" value="RNaseH-like_sf"/>
</dbReference>
<reference evidence="4" key="1">
    <citation type="submission" date="2016-04" db="EMBL/GenBank/DDBJ databases">
        <title>Cephalotus genome sequencing.</title>
        <authorList>
            <person name="Fukushima K."/>
            <person name="Hasebe M."/>
            <person name="Fang X."/>
        </authorList>
    </citation>
    <scope>NUCLEOTIDE SEQUENCE [LARGE SCALE GENOMIC DNA]</scope>
    <source>
        <strain evidence="4">cv. St1</strain>
    </source>
</reference>
<name>A0A1Q3CHV9_CEPFO</name>
<dbReference type="InterPro" id="IPR008906">
    <property type="entry name" value="HATC_C_dom"/>
</dbReference>
<dbReference type="OrthoDB" id="645489at2759"/>
<comment type="caution">
    <text evidence="3">The sequence shown here is derived from an EMBL/GenBank/DDBJ whole genome shotgun (WGS) entry which is preliminary data.</text>
</comment>
<evidence type="ECO:0000259" key="1">
    <source>
        <dbReference type="Pfam" id="PF04937"/>
    </source>
</evidence>
<dbReference type="STRING" id="3775.A0A1Q3CHV9"/>
<dbReference type="AlphaFoldDB" id="A0A1Q3CHV9"/>
<dbReference type="Pfam" id="PF05699">
    <property type="entry name" value="Dimer_Tnp_hAT"/>
    <property type="match status" value="1"/>
</dbReference>
<dbReference type="InParanoid" id="A0A1Q3CHV9"/>
<dbReference type="PANTHER" id="PTHR32166">
    <property type="entry name" value="OSJNBA0013A04.12 PROTEIN"/>
    <property type="match status" value="1"/>
</dbReference>
<dbReference type="PANTHER" id="PTHR32166:SF88">
    <property type="entry name" value="HAT TRANSPOSON SUPERFAMILY"/>
    <property type="match status" value="1"/>
</dbReference>
<evidence type="ECO:0000313" key="4">
    <source>
        <dbReference type="Proteomes" id="UP000187406"/>
    </source>
</evidence>
<organism evidence="3 4">
    <name type="scientific">Cephalotus follicularis</name>
    <name type="common">Albany pitcher plant</name>
    <dbReference type="NCBI Taxonomy" id="3775"/>
    <lineage>
        <taxon>Eukaryota</taxon>
        <taxon>Viridiplantae</taxon>
        <taxon>Streptophyta</taxon>
        <taxon>Embryophyta</taxon>
        <taxon>Tracheophyta</taxon>
        <taxon>Spermatophyta</taxon>
        <taxon>Magnoliopsida</taxon>
        <taxon>eudicotyledons</taxon>
        <taxon>Gunneridae</taxon>
        <taxon>Pentapetalae</taxon>
        <taxon>rosids</taxon>
        <taxon>fabids</taxon>
        <taxon>Oxalidales</taxon>
        <taxon>Cephalotaceae</taxon>
        <taxon>Cephalotus</taxon>
    </lineage>
</organism>
<sequence length="752" mass="85526">MELNLEPMPITSQRQDLAWKHCQVFKNGSRAQIKCLYCSKMFKGGGIHRFKEHLAGRKGQGPICGHVPQHVRQLMQQSLDRILGKQKNRPQKMTHQQKLHGEVTNVSTPPLTLIDIFVNECDANTGFKSVGILDLFDPSSDLLTNQEEGTSNINADGRNRLSSKYYSSNANDADIIDSMALASHKVDNPVHMAIGRFLYDIGADLNAGNSVYFQPMIDAITSGGPGVVAPSCHDLQGWMLKDSLKEVKNDIDECKALWGRTGCSLLVDHWNSENGKILINFLVYSPQGIIFLKSVDEIHTMYSADDLYELLKQVVEEVGVGCVLQVITHSEENYIVAGKRLMDTFPSLYWAPCAVHCIDSILEDFSKLVWINEIIKQARCITRFVYNNSVVLNMMRRFTFGHEIVQQGVTRSAANFMTLKQMAHLKLNLQAMVTSEEWMHCPYSKKPGGLTMLDIVSNRSFWSSCILIIRLINPLLSVMRIVSSKKRPAMGYIYAGLYRAKETIKRELVKREEYVVYWNVIDHWWKQQWQSPLHAAGFFLNPKCFYSIEGDMHNEIMSRMFDCIERLVPDIEVQDKIVKEITLYKNAVGDLGRKMAIRARDTLLPVEWWSAYGGGCPNLARLAVRILNQTCSSVGCRWNQIPFKRMHDTKNRLERRRLNDLVFLQYNLHLKQIKEQISTDPISSDSRSSLEDWVMENEVGSEDHGSSDWISLDQLHANTMLLGPGDDAEICGAGFDDFDIFNGLKEVKEENV</sequence>
<dbReference type="FunCoup" id="A0A1Q3CHV9">
    <property type="interactions" value="1279"/>
</dbReference>
<evidence type="ECO:0000313" key="3">
    <source>
        <dbReference type="EMBL" id="GAV79673.1"/>
    </source>
</evidence>
<dbReference type="Proteomes" id="UP000187406">
    <property type="component" value="Unassembled WGS sequence"/>
</dbReference>
<dbReference type="Pfam" id="PF04937">
    <property type="entry name" value="DUF659"/>
    <property type="match status" value="1"/>
</dbReference>
<dbReference type="EMBL" id="BDDD01002020">
    <property type="protein sequence ID" value="GAV79673.1"/>
    <property type="molecule type" value="Genomic_DNA"/>
</dbReference>
<proteinExistence type="predicted"/>
<dbReference type="GO" id="GO:0046983">
    <property type="term" value="F:protein dimerization activity"/>
    <property type="evidence" value="ECO:0007669"/>
    <property type="project" value="InterPro"/>
</dbReference>
<keyword evidence="4" id="KW-1185">Reference proteome</keyword>
<dbReference type="InterPro" id="IPR007021">
    <property type="entry name" value="DUF659"/>
</dbReference>
<gene>
    <name evidence="3" type="ORF">CFOL_v3_23137</name>
</gene>
<evidence type="ECO:0000259" key="2">
    <source>
        <dbReference type="Pfam" id="PF05699"/>
    </source>
</evidence>
<feature type="domain" description="HAT C-terminal dimerisation" evidence="2">
    <location>
        <begin position="601"/>
        <end position="668"/>
    </location>
</feature>
<protein>
    <submittedName>
        <fullName evidence="3">Zf-BED domain-containing protein/DUF659 domain-containing protein/Dimer_Tnp_hAT domain-containing protein</fullName>
    </submittedName>
</protein>